<reference evidence="2" key="2">
    <citation type="journal article" date="2021" name="PeerJ">
        <title>Extensive microbial diversity within the chicken gut microbiome revealed by metagenomics and culture.</title>
        <authorList>
            <person name="Gilroy R."/>
            <person name="Ravi A."/>
            <person name="Getino M."/>
            <person name="Pursley I."/>
            <person name="Horton D.L."/>
            <person name="Alikhan N.F."/>
            <person name="Baker D."/>
            <person name="Gharbi K."/>
            <person name="Hall N."/>
            <person name="Watson M."/>
            <person name="Adriaenssens E.M."/>
            <person name="Foster-Nyarko E."/>
            <person name="Jarju S."/>
            <person name="Secka A."/>
            <person name="Antonio M."/>
            <person name="Oren A."/>
            <person name="Chaudhuri R.R."/>
            <person name="La Ragione R."/>
            <person name="Hildebrand F."/>
            <person name="Pallen M.J."/>
        </authorList>
    </citation>
    <scope>NUCLEOTIDE SEQUENCE</scope>
    <source>
        <strain evidence="2">9366</strain>
    </source>
</reference>
<dbReference type="Proteomes" id="UP000824145">
    <property type="component" value="Unassembled WGS sequence"/>
</dbReference>
<sequence length="222" mass="23640">MKIKISAATIALTAVLTALELVFVFAPIPPIAGASLAFCLVPVFVAAMMRKRGVTAFLTTVMALGMFTAAYTVRAGTLTAPVFQNPLVAIPPRLMVGVVSYLSFNGLMKIVQKRFDAPMAQCEKGGEEYKKLARKKSAAAYGVASLTAFIGTVTNTGLVCLMIWLCYIVGDMPISSAILPQFFQVTLAVNASIEVAAFTILVPPIVAALNKAGYGREGRKRR</sequence>
<gene>
    <name evidence="2" type="ORF">IAB07_05865</name>
</gene>
<evidence type="ECO:0000313" key="3">
    <source>
        <dbReference type="Proteomes" id="UP000824145"/>
    </source>
</evidence>
<keyword evidence="1" id="KW-0812">Transmembrane</keyword>
<keyword evidence="1" id="KW-0472">Membrane</keyword>
<feature type="transmembrane region" description="Helical" evidence="1">
    <location>
        <begin position="54"/>
        <end position="73"/>
    </location>
</feature>
<feature type="transmembrane region" description="Helical" evidence="1">
    <location>
        <begin position="182"/>
        <end position="209"/>
    </location>
</feature>
<proteinExistence type="predicted"/>
<dbReference type="Gene3D" id="1.10.1760.20">
    <property type="match status" value="1"/>
</dbReference>
<evidence type="ECO:0000313" key="2">
    <source>
        <dbReference type="EMBL" id="HIU63274.1"/>
    </source>
</evidence>
<dbReference type="InterPro" id="IPR024529">
    <property type="entry name" value="ECF_trnsprt_substrate-spec"/>
</dbReference>
<evidence type="ECO:0000256" key="1">
    <source>
        <dbReference type="SAM" id="Phobius"/>
    </source>
</evidence>
<dbReference type="Pfam" id="PF12822">
    <property type="entry name" value="ECF_trnsprt"/>
    <property type="match status" value="1"/>
</dbReference>
<dbReference type="GO" id="GO:0022857">
    <property type="term" value="F:transmembrane transporter activity"/>
    <property type="evidence" value="ECO:0007669"/>
    <property type="project" value="InterPro"/>
</dbReference>
<comment type="caution">
    <text evidence="2">The sequence shown here is derived from an EMBL/GenBank/DDBJ whole genome shotgun (WGS) entry which is preliminary data.</text>
</comment>
<dbReference type="AlphaFoldDB" id="A0A9D1SJY9"/>
<feature type="transmembrane region" description="Helical" evidence="1">
    <location>
        <begin position="139"/>
        <end position="170"/>
    </location>
</feature>
<dbReference type="EMBL" id="DVNJ01000031">
    <property type="protein sequence ID" value="HIU63274.1"/>
    <property type="molecule type" value="Genomic_DNA"/>
</dbReference>
<feature type="transmembrane region" description="Helical" evidence="1">
    <location>
        <begin position="93"/>
        <end position="111"/>
    </location>
</feature>
<organism evidence="2 3">
    <name type="scientific">Candidatus Caccalectryoclostridium excrementigallinarum</name>
    <dbReference type="NCBI Taxonomy" id="2840710"/>
    <lineage>
        <taxon>Bacteria</taxon>
        <taxon>Bacillati</taxon>
        <taxon>Bacillota</taxon>
        <taxon>Clostridia</taxon>
        <taxon>Christensenellales</taxon>
        <taxon>Christensenellaceae</taxon>
        <taxon>Christensenellaceae incertae sedis</taxon>
        <taxon>Candidatus Caccalectryoclostridium</taxon>
    </lineage>
</organism>
<accession>A0A9D1SJY9</accession>
<protein>
    <submittedName>
        <fullName evidence="2">ECF transporter S component</fullName>
    </submittedName>
</protein>
<feature type="transmembrane region" description="Helical" evidence="1">
    <location>
        <begin position="28"/>
        <end position="47"/>
    </location>
</feature>
<keyword evidence="1" id="KW-1133">Transmembrane helix</keyword>
<name>A0A9D1SJY9_9FIRM</name>
<reference evidence="2" key="1">
    <citation type="submission" date="2020-10" db="EMBL/GenBank/DDBJ databases">
        <authorList>
            <person name="Gilroy R."/>
        </authorList>
    </citation>
    <scope>NUCLEOTIDE SEQUENCE</scope>
    <source>
        <strain evidence="2">9366</strain>
    </source>
</reference>